<keyword evidence="7" id="KW-1185">Reference proteome</keyword>
<dbReference type="InterPro" id="IPR014710">
    <property type="entry name" value="RmlC-like_jellyroll"/>
</dbReference>
<protein>
    <submittedName>
        <fullName evidence="6">Crp/Fnr family transcriptional regulator</fullName>
    </submittedName>
</protein>
<dbReference type="Proteomes" id="UP000285575">
    <property type="component" value="Unassembled WGS sequence"/>
</dbReference>
<dbReference type="Pfam" id="PF00027">
    <property type="entry name" value="cNMP_binding"/>
    <property type="match status" value="1"/>
</dbReference>
<dbReference type="PROSITE" id="PS51063">
    <property type="entry name" value="HTH_CRP_2"/>
    <property type="match status" value="1"/>
</dbReference>
<comment type="caution">
    <text evidence="6">The sequence shown here is derived from an EMBL/GenBank/DDBJ whole genome shotgun (WGS) entry which is preliminary data.</text>
</comment>
<organism evidence="6 7">
    <name type="scientific">Rubrivivax rivuli</name>
    <dbReference type="NCBI Taxonomy" id="1862385"/>
    <lineage>
        <taxon>Bacteria</taxon>
        <taxon>Pseudomonadati</taxon>
        <taxon>Pseudomonadota</taxon>
        <taxon>Betaproteobacteria</taxon>
        <taxon>Burkholderiales</taxon>
        <taxon>Sphaerotilaceae</taxon>
        <taxon>Rubrivivax</taxon>
    </lineage>
</organism>
<accession>A0A437RRH2</accession>
<dbReference type="InterPro" id="IPR036390">
    <property type="entry name" value="WH_DNA-bd_sf"/>
</dbReference>
<proteinExistence type="predicted"/>
<evidence type="ECO:0000256" key="3">
    <source>
        <dbReference type="ARBA" id="ARBA00023163"/>
    </source>
</evidence>
<reference evidence="6 7" key="1">
    <citation type="submission" date="2019-01" db="EMBL/GenBank/DDBJ databases">
        <authorList>
            <person name="Chen W.-M."/>
        </authorList>
    </citation>
    <scope>NUCLEOTIDE SEQUENCE [LARGE SCALE GENOMIC DNA]</scope>
    <source>
        <strain evidence="6 7">KYPY4</strain>
    </source>
</reference>
<feature type="domain" description="HTH crp-type" evidence="5">
    <location>
        <begin position="165"/>
        <end position="240"/>
    </location>
</feature>
<evidence type="ECO:0000313" key="6">
    <source>
        <dbReference type="EMBL" id="RVU49396.1"/>
    </source>
</evidence>
<dbReference type="PROSITE" id="PS50042">
    <property type="entry name" value="CNMP_BINDING_3"/>
    <property type="match status" value="1"/>
</dbReference>
<evidence type="ECO:0000259" key="4">
    <source>
        <dbReference type="PROSITE" id="PS50042"/>
    </source>
</evidence>
<dbReference type="SUPFAM" id="SSF46785">
    <property type="entry name" value="Winged helix' DNA-binding domain"/>
    <property type="match status" value="1"/>
</dbReference>
<dbReference type="InterPro" id="IPR012318">
    <property type="entry name" value="HTH_CRP"/>
</dbReference>
<dbReference type="GO" id="GO:0006355">
    <property type="term" value="P:regulation of DNA-templated transcription"/>
    <property type="evidence" value="ECO:0007669"/>
    <property type="project" value="InterPro"/>
</dbReference>
<dbReference type="OrthoDB" id="7643467at2"/>
<dbReference type="InterPro" id="IPR000595">
    <property type="entry name" value="cNMP-bd_dom"/>
</dbReference>
<dbReference type="EMBL" id="SACR01000001">
    <property type="protein sequence ID" value="RVU49396.1"/>
    <property type="molecule type" value="Genomic_DNA"/>
</dbReference>
<dbReference type="SUPFAM" id="SSF51206">
    <property type="entry name" value="cAMP-binding domain-like"/>
    <property type="match status" value="1"/>
</dbReference>
<dbReference type="Pfam" id="PF13545">
    <property type="entry name" value="HTH_Crp_2"/>
    <property type="match status" value="1"/>
</dbReference>
<dbReference type="InterPro" id="IPR036388">
    <property type="entry name" value="WH-like_DNA-bd_sf"/>
</dbReference>
<feature type="domain" description="Cyclic nucleotide-binding" evidence="4">
    <location>
        <begin position="41"/>
        <end position="101"/>
    </location>
</feature>
<dbReference type="CDD" id="cd00038">
    <property type="entry name" value="CAP_ED"/>
    <property type="match status" value="1"/>
</dbReference>
<dbReference type="SMART" id="SM00100">
    <property type="entry name" value="cNMP"/>
    <property type="match status" value="1"/>
</dbReference>
<dbReference type="Gene3D" id="2.60.120.10">
    <property type="entry name" value="Jelly Rolls"/>
    <property type="match status" value="1"/>
</dbReference>
<dbReference type="GO" id="GO:0003677">
    <property type="term" value="F:DNA binding"/>
    <property type="evidence" value="ECO:0007669"/>
    <property type="project" value="UniProtKB-KW"/>
</dbReference>
<name>A0A437RRH2_9BURK</name>
<evidence type="ECO:0000256" key="1">
    <source>
        <dbReference type="ARBA" id="ARBA00023015"/>
    </source>
</evidence>
<keyword evidence="1" id="KW-0805">Transcription regulation</keyword>
<keyword evidence="3" id="KW-0804">Transcription</keyword>
<dbReference type="Gene3D" id="1.10.10.10">
    <property type="entry name" value="Winged helix-like DNA-binding domain superfamily/Winged helix DNA-binding domain"/>
    <property type="match status" value="1"/>
</dbReference>
<evidence type="ECO:0000259" key="5">
    <source>
        <dbReference type="PROSITE" id="PS51063"/>
    </source>
</evidence>
<dbReference type="InterPro" id="IPR018490">
    <property type="entry name" value="cNMP-bd_dom_sf"/>
</dbReference>
<dbReference type="AlphaFoldDB" id="A0A437RRH2"/>
<dbReference type="SMART" id="SM00419">
    <property type="entry name" value="HTH_CRP"/>
    <property type="match status" value="1"/>
</dbReference>
<keyword evidence="2" id="KW-0238">DNA-binding</keyword>
<evidence type="ECO:0000256" key="2">
    <source>
        <dbReference type="ARBA" id="ARBA00023125"/>
    </source>
</evidence>
<sequence>MNPTPPPPPRAPPAPVPETACRDCPLRPLKLFHEPTGEELELVQSLKRRERRLVPGEVLIHEGQTDAPLYTLLQGWAFRFKTLSDGRRQILSFLLAGDFIGVQQKMGDAAAHGVETLTDALACVFQRDALWELHRRSPMMGFNVTWLTAHEESMVDDTLLSVGRRSAEERIASLLILLFKRAGALQLDAGAGGVAFPLTQQHIADGLGLSLVHTNKTLRKLERHGLHRIAEGRLYLRDVKALARLADLYGDGRPPPRPLV</sequence>
<gene>
    <name evidence="6" type="ORF">EOE66_02140</name>
</gene>
<evidence type="ECO:0000313" key="7">
    <source>
        <dbReference type="Proteomes" id="UP000285575"/>
    </source>
</evidence>